<dbReference type="Gene3D" id="1.20.1280.50">
    <property type="match status" value="1"/>
</dbReference>
<keyword evidence="3" id="KW-1185">Reference proteome</keyword>
<dbReference type="SUPFAM" id="SSF81383">
    <property type="entry name" value="F-box domain"/>
    <property type="match status" value="1"/>
</dbReference>
<proteinExistence type="predicted"/>
<evidence type="ECO:0000313" key="3">
    <source>
        <dbReference type="Proteomes" id="UP001140206"/>
    </source>
</evidence>
<protein>
    <recommendedName>
        <fullName evidence="1">F-box domain-containing protein</fullName>
    </recommendedName>
</protein>
<dbReference type="EMBL" id="JAMFTS010000001">
    <property type="protein sequence ID" value="KAJ4811615.1"/>
    <property type="molecule type" value="Genomic_DNA"/>
</dbReference>
<reference evidence="2" key="1">
    <citation type="submission" date="2022-08" db="EMBL/GenBank/DDBJ databases">
        <authorList>
            <person name="Marques A."/>
        </authorList>
    </citation>
    <scope>NUCLEOTIDE SEQUENCE</scope>
    <source>
        <strain evidence="2">RhyPub2mFocal</strain>
        <tissue evidence="2">Leaves</tissue>
    </source>
</reference>
<gene>
    <name evidence="2" type="ORF">LUZ62_024181</name>
</gene>
<dbReference type="Pfam" id="PF03478">
    <property type="entry name" value="Beta-prop_KIB1-4"/>
    <property type="match status" value="1"/>
</dbReference>
<dbReference type="Pfam" id="PF00646">
    <property type="entry name" value="F-box"/>
    <property type="match status" value="1"/>
</dbReference>
<dbReference type="SMART" id="SM00256">
    <property type="entry name" value="FBOX"/>
    <property type="match status" value="1"/>
</dbReference>
<evidence type="ECO:0000313" key="2">
    <source>
        <dbReference type="EMBL" id="KAJ4811615.1"/>
    </source>
</evidence>
<name>A0AAV8H4P0_9POAL</name>
<sequence>MVEDESCQWSSLPSDLIHFISTKLPDLSDRVRLRAVCKTWRSSISISDPSPRLPWLLTRTYNMDGNEEILYYSLSSQKTYKIYCPHLKDASFRGTFGGSIVFYRYPRSVFLFNPLTRLEISVSLSPPKYFDAIEVASNPFRKEFAVVLGCTQDSTCAISFGFIKPDDGLWVIHESGLVNNWCDCVYYEGKYYINEYGAETRIMSATTGEVVSTIPSPDQTGFNKIECQYMLETCGEILLIYRHKIAGKMKQYVFDIYRLDEARGDYQWVKIRGIGDRMLFLNSTGGFSVSASDFPGFRGNCIYFQAADLPSHNYMLLRQHDLENGTTKILPNFWGGCGTWIIPNFG</sequence>
<feature type="domain" description="F-box" evidence="1">
    <location>
        <begin position="12"/>
        <end position="53"/>
    </location>
</feature>
<dbReference type="PANTHER" id="PTHR47123:SF15">
    <property type="entry name" value="F-BOX PROTEIN SKIP23"/>
    <property type="match status" value="1"/>
</dbReference>
<organism evidence="2 3">
    <name type="scientific">Rhynchospora pubera</name>
    <dbReference type="NCBI Taxonomy" id="906938"/>
    <lineage>
        <taxon>Eukaryota</taxon>
        <taxon>Viridiplantae</taxon>
        <taxon>Streptophyta</taxon>
        <taxon>Embryophyta</taxon>
        <taxon>Tracheophyta</taxon>
        <taxon>Spermatophyta</taxon>
        <taxon>Magnoliopsida</taxon>
        <taxon>Liliopsida</taxon>
        <taxon>Poales</taxon>
        <taxon>Cyperaceae</taxon>
        <taxon>Cyperoideae</taxon>
        <taxon>Rhynchosporeae</taxon>
        <taxon>Rhynchospora</taxon>
    </lineage>
</organism>
<dbReference type="InterPro" id="IPR036047">
    <property type="entry name" value="F-box-like_dom_sf"/>
</dbReference>
<dbReference type="InterPro" id="IPR001810">
    <property type="entry name" value="F-box_dom"/>
</dbReference>
<accession>A0AAV8H4P0</accession>
<dbReference type="InterPro" id="IPR005174">
    <property type="entry name" value="KIB1-4_b-propeller"/>
</dbReference>
<evidence type="ECO:0000259" key="1">
    <source>
        <dbReference type="SMART" id="SM00256"/>
    </source>
</evidence>
<dbReference type="AlphaFoldDB" id="A0AAV8H4P0"/>
<dbReference type="Proteomes" id="UP001140206">
    <property type="component" value="Chromosome 1"/>
</dbReference>
<dbReference type="InterPro" id="IPR051304">
    <property type="entry name" value="SCF_F-box_domain"/>
</dbReference>
<dbReference type="PANTHER" id="PTHR47123">
    <property type="entry name" value="F-BOX PROTEIN SKIP23"/>
    <property type="match status" value="1"/>
</dbReference>
<comment type="caution">
    <text evidence="2">The sequence shown here is derived from an EMBL/GenBank/DDBJ whole genome shotgun (WGS) entry which is preliminary data.</text>
</comment>